<keyword evidence="3" id="KW-1185">Reference proteome</keyword>
<dbReference type="Proteomes" id="UP001145742">
    <property type="component" value="Unassembled WGS sequence"/>
</dbReference>
<protein>
    <recommendedName>
        <fullName evidence="4">G-protein coupled receptors family 1 profile domain-containing protein</fullName>
    </recommendedName>
</protein>
<evidence type="ECO:0000313" key="2">
    <source>
        <dbReference type="EMBL" id="KAJ7418179.1"/>
    </source>
</evidence>
<proteinExistence type="predicted"/>
<evidence type="ECO:0000313" key="3">
    <source>
        <dbReference type="Proteomes" id="UP001145742"/>
    </source>
</evidence>
<evidence type="ECO:0000256" key="1">
    <source>
        <dbReference type="SAM" id="Phobius"/>
    </source>
</evidence>
<name>A0ABQ9DFV0_9PASS</name>
<keyword evidence="1" id="KW-1133">Transmembrane helix</keyword>
<reference evidence="2" key="1">
    <citation type="submission" date="2019-10" db="EMBL/GenBank/DDBJ databases">
        <authorList>
            <person name="Soares A.E.R."/>
            <person name="Aleixo A."/>
            <person name="Schneider P."/>
            <person name="Miyaki C.Y."/>
            <person name="Schneider M.P."/>
            <person name="Mello C."/>
            <person name="Vasconcelos A.T.R."/>
        </authorList>
    </citation>
    <scope>NUCLEOTIDE SEQUENCE</scope>
    <source>
        <tissue evidence="2">Muscle</tissue>
    </source>
</reference>
<evidence type="ECO:0008006" key="4">
    <source>
        <dbReference type="Google" id="ProtNLM"/>
    </source>
</evidence>
<feature type="transmembrane region" description="Helical" evidence="1">
    <location>
        <begin position="76"/>
        <end position="97"/>
    </location>
</feature>
<keyword evidence="1" id="KW-0812">Transmembrane</keyword>
<keyword evidence="1" id="KW-0472">Membrane</keyword>
<comment type="caution">
    <text evidence="2">The sequence shown here is derived from an EMBL/GenBank/DDBJ whole genome shotgun (WGS) entry which is preliminary data.</text>
</comment>
<organism evidence="2 3">
    <name type="scientific">Willisornis vidua</name>
    <name type="common">Xingu scale-backed antbird</name>
    <dbReference type="NCBI Taxonomy" id="1566151"/>
    <lineage>
        <taxon>Eukaryota</taxon>
        <taxon>Metazoa</taxon>
        <taxon>Chordata</taxon>
        <taxon>Craniata</taxon>
        <taxon>Vertebrata</taxon>
        <taxon>Euteleostomi</taxon>
        <taxon>Archelosauria</taxon>
        <taxon>Archosauria</taxon>
        <taxon>Dinosauria</taxon>
        <taxon>Saurischia</taxon>
        <taxon>Theropoda</taxon>
        <taxon>Coelurosauria</taxon>
        <taxon>Aves</taxon>
        <taxon>Neognathae</taxon>
        <taxon>Neoaves</taxon>
        <taxon>Telluraves</taxon>
        <taxon>Australaves</taxon>
        <taxon>Passeriformes</taxon>
        <taxon>Thamnophilidae</taxon>
        <taxon>Willisornis</taxon>
    </lineage>
</organism>
<gene>
    <name evidence="2" type="ORF">WISP_60492</name>
</gene>
<feature type="transmembrane region" description="Helical" evidence="1">
    <location>
        <begin position="6"/>
        <end position="24"/>
    </location>
</feature>
<accession>A0ABQ9DFV0</accession>
<dbReference type="EMBL" id="WHWB01033689">
    <property type="protein sequence ID" value="KAJ7418179.1"/>
    <property type="molecule type" value="Genomic_DNA"/>
</dbReference>
<feature type="transmembrane region" description="Helical" evidence="1">
    <location>
        <begin position="36"/>
        <end position="56"/>
    </location>
</feature>
<sequence length="141" mass="15140">MGISGPAALLSLLGSGSILAVTSRQRRCCHIQLRPLFLLALADFLAAAALLGTATMQLLPAPLSVPAYPACPYGRMLVTALPVSLQGFLHSLVYGWMRENFRREVLGRTRTLQRPRGLSAFYDESLGLFPELPPPVPGAAP</sequence>